<dbReference type="GO" id="GO:0004833">
    <property type="term" value="F:L-tryptophan 2,3-dioxygenase activity"/>
    <property type="evidence" value="ECO:0007669"/>
    <property type="project" value="InterPro"/>
</dbReference>
<dbReference type="Proteomes" id="UP000252004">
    <property type="component" value="Chromosome"/>
</dbReference>
<dbReference type="InterPro" id="IPR037217">
    <property type="entry name" value="Trp/Indoleamine_2_3_dOase-like"/>
</dbReference>
<sequence length="389" mass="42190">MTTHCLAHRFSGDGIHLAQRVTQEVRRTGKHFLPQPLLERLSAFRACPSTSGSPFVRAFLDCVLDKHDGVYWNRTYLALPVLELVLEGAGGAPDPEGLATLLIADAARFEITAAVAGGDRSDGDPPDPAVLRKRLRHALRFAAPDLADAAGSSRAQWRGIADALPRPPATEAGRWFDVTVQPVYVLHDEYFFIRVLQTHEMLFTAIAGEVGSAVGALRDGRPAGAAEHVDRAAGLFSRASALFRLVATMRPGHFSSFRRFTQGASAIQSEQYKRFEVLCGTPPAARLASAAFADLPAVRAEAEDAGRDTLTRAYLDLRRGSGIDSREWGLLHGAVGRLEDRHQRWKATHRSIAARMLGGASGSGHTDGVPYLDGCLRNRLFWQLGQAAA</sequence>
<proteinExistence type="predicted"/>
<dbReference type="InterPro" id="IPR004981">
    <property type="entry name" value="Trp_2_3_dOase"/>
</dbReference>
<gene>
    <name evidence="1" type="ORF">C0216_14535</name>
</gene>
<evidence type="ECO:0000313" key="1">
    <source>
        <dbReference type="EMBL" id="AXE24514.1"/>
    </source>
</evidence>
<dbReference type="Gene3D" id="1.20.58.480">
    <property type="match status" value="1"/>
</dbReference>
<evidence type="ECO:0008006" key="3">
    <source>
        <dbReference type="Google" id="ProtNLM"/>
    </source>
</evidence>
<dbReference type="PANTHER" id="PTHR10138">
    <property type="entry name" value="TRYPTOPHAN 2,3-DIOXYGENASE"/>
    <property type="match status" value="1"/>
</dbReference>
<dbReference type="GO" id="GO:0019441">
    <property type="term" value="P:L-tryptophan catabolic process to kynurenine"/>
    <property type="evidence" value="ECO:0007669"/>
    <property type="project" value="InterPro"/>
</dbReference>
<protein>
    <recommendedName>
        <fullName evidence="3">Tryptophan 2,3-dioxygenase</fullName>
    </recommendedName>
</protein>
<dbReference type="SUPFAM" id="SSF140959">
    <property type="entry name" value="Indolic compounds 2,3-dioxygenase-like"/>
    <property type="match status" value="1"/>
</dbReference>
<accession>A0A344U0U3</accession>
<evidence type="ECO:0000313" key="2">
    <source>
        <dbReference type="Proteomes" id="UP000252004"/>
    </source>
</evidence>
<dbReference type="RefSeq" id="WP_114055704.1">
    <property type="nucleotide sequence ID" value="NZ_CP030862.1"/>
</dbReference>
<dbReference type="GO" id="GO:0019442">
    <property type="term" value="P:L-tryptophan catabolic process to acetyl-CoA"/>
    <property type="evidence" value="ECO:0007669"/>
    <property type="project" value="TreeGrafter"/>
</dbReference>
<organism evidence="1 2">
    <name type="scientific">Streptomyces globosus</name>
    <dbReference type="NCBI Taxonomy" id="68209"/>
    <lineage>
        <taxon>Bacteria</taxon>
        <taxon>Bacillati</taxon>
        <taxon>Actinomycetota</taxon>
        <taxon>Actinomycetes</taxon>
        <taxon>Kitasatosporales</taxon>
        <taxon>Streptomycetaceae</taxon>
        <taxon>Streptomyces</taxon>
    </lineage>
</organism>
<dbReference type="AlphaFoldDB" id="A0A344U0U3"/>
<dbReference type="KEGG" id="sgz:C0216_14535"/>
<dbReference type="GO" id="GO:0046872">
    <property type="term" value="F:metal ion binding"/>
    <property type="evidence" value="ECO:0007669"/>
    <property type="project" value="InterPro"/>
</dbReference>
<dbReference type="GO" id="GO:0020037">
    <property type="term" value="F:heme binding"/>
    <property type="evidence" value="ECO:0007669"/>
    <property type="project" value="InterPro"/>
</dbReference>
<dbReference type="OrthoDB" id="4444951at2"/>
<dbReference type="PANTHER" id="PTHR10138:SF0">
    <property type="entry name" value="TRYPTOPHAN 2,3-DIOXYGENASE"/>
    <property type="match status" value="1"/>
</dbReference>
<reference evidence="1 2" key="1">
    <citation type="submission" date="2018-01" db="EMBL/GenBank/DDBJ databases">
        <title>Draft genome Sequence of streptomyces globosus LZH-48.</title>
        <authorList>
            <person name="Ran K."/>
            <person name="Li Z."/>
            <person name="Wei S."/>
            <person name="Dong R."/>
        </authorList>
    </citation>
    <scope>NUCLEOTIDE SEQUENCE [LARGE SCALE GENOMIC DNA]</scope>
    <source>
        <strain evidence="1 2">LZH-48</strain>
    </source>
</reference>
<keyword evidence="2" id="KW-1185">Reference proteome</keyword>
<dbReference type="Pfam" id="PF03301">
    <property type="entry name" value="Trp_dioxygenase"/>
    <property type="match status" value="1"/>
</dbReference>
<dbReference type="EMBL" id="CP030862">
    <property type="protein sequence ID" value="AXE24514.1"/>
    <property type="molecule type" value="Genomic_DNA"/>
</dbReference>
<name>A0A344U0U3_9ACTN</name>